<evidence type="ECO:0000256" key="6">
    <source>
        <dbReference type="ARBA" id="ARBA00023136"/>
    </source>
</evidence>
<feature type="transmembrane region" description="Helical" evidence="8">
    <location>
        <begin position="131"/>
        <end position="152"/>
    </location>
</feature>
<evidence type="ECO:0000313" key="9">
    <source>
        <dbReference type="EMBL" id="CAD7705154.1"/>
    </source>
</evidence>
<evidence type="ECO:0000256" key="3">
    <source>
        <dbReference type="ARBA" id="ARBA00022692"/>
    </source>
</evidence>
<sequence length="171" mass="18908">MSEWVKKHLTTVRSAVLGEEPPEPTGLQAFWQSLDESTTLSKTQRLYGFSICAGIGLCFTILGFVFWFVPTTFAILYTLGSLLLFGSTFFLMGPWRQLKSIMKSNRILATLAYVGSMILTLYVAFKLEGIAEVIAVIFLLIIQVIALGWYVLSYIPYGQQAAGSVLASVMS</sequence>
<feature type="transmembrane region" description="Helical" evidence="8">
    <location>
        <begin position="107"/>
        <end position="125"/>
    </location>
</feature>
<dbReference type="InterPro" id="IPR007305">
    <property type="entry name" value="Vesicle_transpt_Got1/SFT2"/>
</dbReference>
<dbReference type="InterPro" id="IPR011691">
    <property type="entry name" value="Vesicle_transpt_SFT2"/>
</dbReference>
<keyword evidence="4 8" id="KW-0653">Protein transport</keyword>
<organism evidence="9 10">
    <name type="scientific">Ostreobium quekettii</name>
    <dbReference type="NCBI Taxonomy" id="121088"/>
    <lineage>
        <taxon>Eukaryota</taxon>
        <taxon>Viridiplantae</taxon>
        <taxon>Chlorophyta</taxon>
        <taxon>core chlorophytes</taxon>
        <taxon>Ulvophyceae</taxon>
        <taxon>TCBD clade</taxon>
        <taxon>Bryopsidales</taxon>
        <taxon>Ostreobineae</taxon>
        <taxon>Ostreobiaceae</taxon>
        <taxon>Ostreobium</taxon>
    </lineage>
</organism>
<evidence type="ECO:0000256" key="7">
    <source>
        <dbReference type="ARBA" id="ARBA00025800"/>
    </source>
</evidence>
<dbReference type="GO" id="GO:0015031">
    <property type="term" value="P:protein transport"/>
    <property type="evidence" value="ECO:0007669"/>
    <property type="project" value="UniProtKB-KW"/>
</dbReference>
<dbReference type="PANTHER" id="PTHR23137">
    <property type="entry name" value="VESICLE TRANSPORT PROTEIN-RELATED"/>
    <property type="match status" value="1"/>
</dbReference>
<feature type="transmembrane region" description="Helical" evidence="8">
    <location>
        <begin position="46"/>
        <end position="69"/>
    </location>
</feature>
<dbReference type="GO" id="GO:0016192">
    <property type="term" value="P:vesicle-mediated transport"/>
    <property type="evidence" value="ECO:0007669"/>
    <property type="project" value="InterPro"/>
</dbReference>
<keyword evidence="2 8" id="KW-0813">Transport</keyword>
<dbReference type="OrthoDB" id="73614at2759"/>
<comment type="similarity">
    <text evidence="7 8">Belongs to the SFT2 family.</text>
</comment>
<dbReference type="Proteomes" id="UP000708148">
    <property type="component" value="Unassembled WGS sequence"/>
</dbReference>
<reference evidence="9" key="1">
    <citation type="submission" date="2020-12" db="EMBL/GenBank/DDBJ databases">
        <authorList>
            <person name="Iha C."/>
        </authorList>
    </citation>
    <scope>NUCLEOTIDE SEQUENCE</scope>
</reference>
<gene>
    <name evidence="9" type="ORF">OSTQU699_LOCUS10509</name>
</gene>
<evidence type="ECO:0000256" key="2">
    <source>
        <dbReference type="ARBA" id="ARBA00022448"/>
    </source>
</evidence>
<evidence type="ECO:0000256" key="8">
    <source>
        <dbReference type="RuleBase" id="RU363111"/>
    </source>
</evidence>
<evidence type="ECO:0000313" key="10">
    <source>
        <dbReference type="Proteomes" id="UP000708148"/>
    </source>
</evidence>
<protein>
    <recommendedName>
        <fullName evidence="8">Vesicle transport protein</fullName>
    </recommendedName>
</protein>
<comment type="caution">
    <text evidence="9">The sequence shown here is derived from an EMBL/GenBank/DDBJ whole genome shotgun (WGS) entry which is preliminary data.</text>
</comment>
<name>A0A8S1JC82_9CHLO</name>
<evidence type="ECO:0000256" key="5">
    <source>
        <dbReference type="ARBA" id="ARBA00022989"/>
    </source>
</evidence>
<accession>A0A8S1JC82</accession>
<keyword evidence="6 8" id="KW-0472">Membrane</keyword>
<dbReference type="PANTHER" id="PTHR23137:SF6">
    <property type="entry name" value="VESICLE TRANSPORT PROTEIN"/>
    <property type="match status" value="1"/>
</dbReference>
<dbReference type="GO" id="GO:0012505">
    <property type="term" value="C:endomembrane system"/>
    <property type="evidence" value="ECO:0007669"/>
    <property type="project" value="UniProtKB-ARBA"/>
</dbReference>
<dbReference type="Pfam" id="PF04178">
    <property type="entry name" value="Got1"/>
    <property type="match status" value="1"/>
</dbReference>
<dbReference type="GO" id="GO:0016020">
    <property type="term" value="C:membrane"/>
    <property type="evidence" value="ECO:0007669"/>
    <property type="project" value="UniProtKB-SubCell"/>
</dbReference>
<evidence type="ECO:0000256" key="1">
    <source>
        <dbReference type="ARBA" id="ARBA00004141"/>
    </source>
</evidence>
<keyword evidence="5 8" id="KW-1133">Transmembrane helix</keyword>
<dbReference type="EMBL" id="CAJHUC010003036">
    <property type="protein sequence ID" value="CAD7705154.1"/>
    <property type="molecule type" value="Genomic_DNA"/>
</dbReference>
<dbReference type="GO" id="GO:0005737">
    <property type="term" value="C:cytoplasm"/>
    <property type="evidence" value="ECO:0007669"/>
    <property type="project" value="UniProtKB-ARBA"/>
</dbReference>
<keyword evidence="10" id="KW-1185">Reference proteome</keyword>
<dbReference type="AlphaFoldDB" id="A0A8S1JC82"/>
<comment type="function">
    <text evidence="8">May be involved in fusion of retrograde transport vesicles derived from an endocytic compartment with the Golgi complex.</text>
</comment>
<keyword evidence="3 8" id="KW-0812">Transmembrane</keyword>
<feature type="transmembrane region" description="Helical" evidence="8">
    <location>
        <begin position="75"/>
        <end position="95"/>
    </location>
</feature>
<evidence type="ECO:0000256" key="4">
    <source>
        <dbReference type="ARBA" id="ARBA00022927"/>
    </source>
</evidence>
<proteinExistence type="inferred from homology"/>
<comment type="subcellular location">
    <subcellularLocation>
        <location evidence="1 8">Membrane</location>
        <topology evidence="1 8">Multi-pass membrane protein</topology>
    </subcellularLocation>
</comment>